<feature type="DNA-binding region" description="H-T-H motif" evidence="4">
    <location>
        <begin position="30"/>
        <end position="49"/>
    </location>
</feature>
<dbReference type="PANTHER" id="PTHR30055">
    <property type="entry name" value="HTH-TYPE TRANSCRIPTIONAL REGULATOR RUTR"/>
    <property type="match status" value="1"/>
</dbReference>
<sequence>MRKAKAAETRAALLEAARRLFAERGFLNTKITDIAAAAGRSAGSFYEHFADREELLGALLAEMEDSADREVARAGHPREHDLTDRDQLREHLRIAWSVFREHRAVMVALFQSRVGAGPGDGRAWDDLTSETAVFRHHLEYLRERGHRLPGDPELVAAAMGAMLGMLGYSMLTRAEPVGDDTVVDTLTDLLLYGLAGPAGTP</sequence>
<keyword evidence="7" id="KW-1185">Reference proteome</keyword>
<evidence type="ECO:0000256" key="4">
    <source>
        <dbReference type="PROSITE-ProRule" id="PRU00335"/>
    </source>
</evidence>
<evidence type="ECO:0000259" key="5">
    <source>
        <dbReference type="PROSITE" id="PS50977"/>
    </source>
</evidence>
<comment type="caution">
    <text evidence="6">The sequence shown here is derived from an EMBL/GenBank/DDBJ whole genome shotgun (WGS) entry which is preliminary data.</text>
</comment>
<dbReference type="PROSITE" id="PS50977">
    <property type="entry name" value="HTH_TETR_2"/>
    <property type="match status" value="1"/>
</dbReference>
<dbReference type="InterPro" id="IPR009057">
    <property type="entry name" value="Homeodomain-like_sf"/>
</dbReference>
<dbReference type="InterPro" id="IPR036271">
    <property type="entry name" value="Tet_transcr_reg_TetR-rel_C_sf"/>
</dbReference>
<dbReference type="Gene3D" id="1.10.10.60">
    <property type="entry name" value="Homeodomain-like"/>
    <property type="match status" value="1"/>
</dbReference>
<keyword evidence="2 4" id="KW-0238">DNA-binding</keyword>
<name>A0ABV8FFM9_9ACTN</name>
<dbReference type="PANTHER" id="PTHR30055:SF234">
    <property type="entry name" value="HTH-TYPE TRANSCRIPTIONAL REGULATOR BETI"/>
    <property type="match status" value="1"/>
</dbReference>
<evidence type="ECO:0000256" key="2">
    <source>
        <dbReference type="ARBA" id="ARBA00023125"/>
    </source>
</evidence>
<dbReference type="InterPro" id="IPR001647">
    <property type="entry name" value="HTH_TetR"/>
</dbReference>
<dbReference type="Proteomes" id="UP001595698">
    <property type="component" value="Unassembled WGS sequence"/>
</dbReference>
<dbReference type="SUPFAM" id="SSF48498">
    <property type="entry name" value="Tetracyclin repressor-like, C-terminal domain"/>
    <property type="match status" value="1"/>
</dbReference>
<dbReference type="EMBL" id="JBHSBC010000053">
    <property type="protein sequence ID" value="MFC3986283.1"/>
    <property type="molecule type" value="Genomic_DNA"/>
</dbReference>
<proteinExistence type="predicted"/>
<dbReference type="InterPro" id="IPR050109">
    <property type="entry name" value="HTH-type_TetR-like_transc_reg"/>
</dbReference>
<dbReference type="RefSeq" id="WP_386196441.1">
    <property type="nucleotide sequence ID" value="NZ_JBHSBC010000053.1"/>
</dbReference>
<evidence type="ECO:0000256" key="1">
    <source>
        <dbReference type="ARBA" id="ARBA00023015"/>
    </source>
</evidence>
<accession>A0ABV8FFM9</accession>
<evidence type="ECO:0000313" key="6">
    <source>
        <dbReference type="EMBL" id="MFC3986283.1"/>
    </source>
</evidence>
<gene>
    <name evidence="6" type="ORF">ACFOYY_39565</name>
</gene>
<organism evidence="6 7">
    <name type="scientific">Streptosporangium jomthongense</name>
    <dbReference type="NCBI Taxonomy" id="1193683"/>
    <lineage>
        <taxon>Bacteria</taxon>
        <taxon>Bacillati</taxon>
        <taxon>Actinomycetota</taxon>
        <taxon>Actinomycetes</taxon>
        <taxon>Streptosporangiales</taxon>
        <taxon>Streptosporangiaceae</taxon>
        <taxon>Streptosporangium</taxon>
    </lineage>
</organism>
<evidence type="ECO:0000313" key="7">
    <source>
        <dbReference type="Proteomes" id="UP001595698"/>
    </source>
</evidence>
<keyword evidence="1" id="KW-0805">Transcription regulation</keyword>
<keyword evidence="3" id="KW-0804">Transcription</keyword>
<dbReference type="PRINTS" id="PR00455">
    <property type="entry name" value="HTHTETR"/>
</dbReference>
<reference evidence="7" key="1">
    <citation type="journal article" date="2019" name="Int. J. Syst. Evol. Microbiol.">
        <title>The Global Catalogue of Microorganisms (GCM) 10K type strain sequencing project: providing services to taxonomists for standard genome sequencing and annotation.</title>
        <authorList>
            <consortium name="The Broad Institute Genomics Platform"/>
            <consortium name="The Broad Institute Genome Sequencing Center for Infectious Disease"/>
            <person name="Wu L."/>
            <person name="Ma J."/>
        </authorList>
    </citation>
    <scope>NUCLEOTIDE SEQUENCE [LARGE SCALE GENOMIC DNA]</scope>
    <source>
        <strain evidence="7">TBRC 7912</strain>
    </source>
</reference>
<evidence type="ECO:0000256" key="3">
    <source>
        <dbReference type="ARBA" id="ARBA00023163"/>
    </source>
</evidence>
<feature type="domain" description="HTH tetR-type" evidence="5">
    <location>
        <begin position="7"/>
        <end position="67"/>
    </location>
</feature>
<protein>
    <submittedName>
        <fullName evidence="6">TetR/AcrR family transcriptional regulator</fullName>
    </submittedName>
</protein>
<dbReference type="Gene3D" id="1.10.357.10">
    <property type="entry name" value="Tetracycline Repressor, domain 2"/>
    <property type="match status" value="1"/>
</dbReference>
<dbReference type="Pfam" id="PF00440">
    <property type="entry name" value="TetR_N"/>
    <property type="match status" value="1"/>
</dbReference>
<dbReference type="SUPFAM" id="SSF46689">
    <property type="entry name" value="Homeodomain-like"/>
    <property type="match status" value="1"/>
</dbReference>